<dbReference type="EMBL" id="JABBWK010000020">
    <property type="protein sequence ID" value="KAG1901741.1"/>
    <property type="molecule type" value="Genomic_DNA"/>
</dbReference>
<keyword evidence="3" id="KW-0274">FAD</keyword>
<protein>
    <recommendedName>
        <fullName evidence="5">FAD-binding domain-containing protein</fullName>
    </recommendedName>
</protein>
<accession>A0AAD4E9C6</accession>
<proteinExistence type="predicted"/>
<dbReference type="Pfam" id="PF01494">
    <property type="entry name" value="FAD_binding_3"/>
    <property type="match status" value="3"/>
</dbReference>
<evidence type="ECO:0000313" key="7">
    <source>
        <dbReference type="Proteomes" id="UP001195769"/>
    </source>
</evidence>
<dbReference type="GO" id="GO:0016709">
    <property type="term" value="F:oxidoreductase activity, acting on paired donors, with incorporation or reduction of molecular oxygen, NAD(P)H as one donor, and incorporation of one atom of oxygen"/>
    <property type="evidence" value="ECO:0007669"/>
    <property type="project" value="UniProtKB-ARBA"/>
</dbReference>
<evidence type="ECO:0000256" key="2">
    <source>
        <dbReference type="ARBA" id="ARBA00022630"/>
    </source>
</evidence>
<keyword evidence="2" id="KW-0285">Flavoprotein</keyword>
<keyword evidence="7" id="KW-1185">Reference proteome</keyword>
<name>A0AAD4E9C6_9AGAM</name>
<gene>
    <name evidence="6" type="ORF">F5891DRAFT_979239</name>
</gene>
<dbReference type="InterPro" id="IPR036188">
    <property type="entry name" value="FAD/NAD-bd_sf"/>
</dbReference>
<keyword evidence="4" id="KW-0560">Oxidoreductase</keyword>
<dbReference type="AlphaFoldDB" id="A0AAD4E9C6"/>
<evidence type="ECO:0000256" key="4">
    <source>
        <dbReference type="ARBA" id="ARBA00023002"/>
    </source>
</evidence>
<dbReference type="PANTHER" id="PTHR43004:SF19">
    <property type="entry name" value="BINDING MONOOXYGENASE, PUTATIVE (JCVI)-RELATED"/>
    <property type="match status" value="1"/>
</dbReference>
<evidence type="ECO:0000256" key="3">
    <source>
        <dbReference type="ARBA" id="ARBA00022827"/>
    </source>
</evidence>
<evidence type="ECO:0000256" key="1">
    <source>
        <dbReference type="ARBA" id="ARBA00001974"/>
    </source>
</evidence>
<dbReference type="SUPFAM" id="SSF51905">
    <property type="entry name" value="FAD/NAD(P)-binding domain"/>
    <property type="match status" value="1"/>
</dbReference>
<dbReference type="RefSeq" id="XP_041227316.1">
    <property type="nucleotide sequence ID" value="XM_041376858.1"/>
</dbReference>
<dbReference type="InterPro" id="IPR050641">
    <property type="entry name" value="RIFMO-like"/>
</dbReference>
<sequence length="555" mass="60717">MSLPENTTVLVVGAGPAGVTATLSLAHHGCHDFVIVDAVVERLRTSRAVTIHSATVEKHSAHPYALYIPQNVTELVLGQTLQSLGVQVQRPHRVVGMKQNEKDSRVTDVSFEDGQVIRARYIIGADGARSIIRTIAVGDAAHIHSPAGGQGMNLGMRDANFLTEAITKHIQASAENPDEDDAIFQEIADARHARALETIGFTKTLSNLTGLTYDPYAWWMPFSGASVRDLVLRILGGFDCVQSKVAWGLSGLGRRLVTCIVLVGLAHLYMDQFELELRLDQIKISESFVEATVQISCMYYPQITTVVITLVPSPGDGESVMSNSFSPIPWKALHTVQSLYTQSNGVSLLPYSMIAVCTVKEKENGILIPQLSETLTKGGEIVLKLAQKEGGLHWKLAFHPPLYTEKNLHDSNTGITAEQVYVSTDFGDKHGDQRVTVASDVLQQTTRTQTTPAFDNDNFIIKNEYEDTRLALCLIEEDGERLPIVDLGTLPKNQIFTISGPLYLQAYAMAEQMVGKPLELTDCAPLLGPMAVVDLPESAFILYTKRNGSTMLHQP</sequence>
<reference evidence="6" key="1">
    <citation type="journal article" date="2020" name="New Phytol.">
        <title>Comparative genomics reveals dynamic genome evolution in host specialist ectomycorrhizal fungi.</title>
        <authorList>
            <person name="Lofgren L.A."/>
            <person name="Nguyen N.H."/>
            <person name="Vilgalys R."/>
            <person name="Ruytinx J."/>
            <person name="Liao H.L."/>
            <person name="Branco S."/>
            <person name="Kuo A."/>
            <person name="LaButti K."/>
            <person name="Lipzen A."/>
            <person name="Andreopoulos W."/>
            <person name="Pangilinan J."/>
            <person name="Riley R."/>
            <person name="Hundley H."/>
            <person name="Na H."/>
            <person name="Barry K."/>
            <person name="Grigoriev I.V."/>
            <person name="Stajich J.E."/>
            <person name="Kennedy P.G."/>
        </authorList>
    </citation>
    <scope>NUCLEOTIDE SEQUENCE</scope>
    <source>
        <strain evidence="6">FC203</strain>
    </source>
</reference>
<dbReference type="GO" id="GO:0071949">
    <property type="term" value="F:FAD binding"/>
    <property type="evidence" value="ECO:0007669"/>
    <property type="project" value="InterPro"/>
</dbReference>
<evidence type="ECO:0000259" key="5">
    <source>
        <dbReference type="Pfam" id="PF01494"/>
    </source>
</evidence>
<dbReference type="Gene3D" id="3.50.50.60">
    <property type="entry name" value="FAD/NAD(P)-binding domain"/>
    <property type="match status" value="2"/>
</dbReference>
<comment type="caution">
    <text evidence="6">The sequence shown here is derived from an EMBL/GenBank/DDBJ whole genome shotgun (WGS) entry which is preliminary data.</text>
</comment>
<dbReference type="Proteomes" id="UP001195769">
    <property type="component" value="Unassembled WGS sequence"/>
</dbReference>
<organism evidence="6 7">
    <name type="scientific">Suillus fuscotomentosus</name>
    <dbReference type="NCBI Taxonomy" id="1912939"/>
    <lineage>
        <taxon>Eukaryota</taxon>
        <taxon>Fungi</taxon>
        <taxon>Dikarya</taxon>
        <taxon>Basidiomycota</taxon>
        <taxon>Agaricomycotina</taxon>
        <taxon>Agaricomycetes</taxon>
        <taxon>Agaricomycetidae</taxon>
        <taxon>Boletales</taxon>
        <taxon>Suillineae</taxon>
        <taxon>Suillaceae</taxon>
        <taxon>Suillus</taxon>
    </lineage>
</organism>
<dbReference type="PANTHER" id="PTHR43004">
    <property type="entry name" value="TRK SYSTEM POTASSIUM UPTAKE PROTEIN"/>
    <property type="match status" value="1"/>
</dbReference>
<feature type="domain" description="FAD-binding" evidence="5">
    <location>
        <begin position="7"/>
        <end position="57"/>
    </location>
</feature>
<dbReference type="GeneID" id="64671156"/>
<feature type="domain" description="FAD-binding" evidence="5">
    <location>
        <begin position="136"/>
        <end position="175"/>
    </location>
</feature>
<dbReference type="InterPro" id="IPR002938">
    <property type="entry name" value="FAD-bd"/>
</dbReference>
<feature type="domain" description="FAD-binding" evidence="5">
    <location>
        <begin position="58"/>
        <end position="134"/>
    </location>
</feature>
<comment type="cofactor">
    <cofactor evidence="1">
        <name>FAD</name>
        <dbReference type="ChEBI" id="CHEBI:57692"/>
    </cofactor>
</comment>
<evidence type="ECO:0000313" key="6">
    <source>
        <dbReference type="EMBL" id="KAG1901741.1"/>
    </source>
</evidence>